<dbReference type="InterPro" id="IPR036942">
    <property type="entry name" value="Beta-barrel_TonB_sf"/>
</dbReference>
<sequence length="991" mass="106519">MNKLSKRALMASTVVGAALSALLTSTSVQAQTADLADSEQISEVGEIVVTGTRIRRADTSTSAPLVAVDREVLNERGYVQAGQALNQNTSVVPSTPMADGSGAQSGGGQQFPNLFGLGAGRTLTLVNGRRFVTTAQGMGDRVVDTNIIPVGLLKRVDVVQAGGAAVYGSDAIAGVINYVLRDDFDGLELDAQYGLSWRGDYPQSSLRLTAGRNFLDGRANLAGSIEWSESDSLLSYDRPISNLARLTTSNSADTGPNDGIPALKEILHGRFWPFNYNGVIYTTPAPVPAMLLQIGGAPTQFAADGQSVVGYDTGTIYGVPFASGGDGWDYREIAALYSGVERFNTSLIGRFDLTDRVRLTGEFTYAQTEGRDPFGTQGGSNTVLNNAASGAGVLTFTRNNAFLTPQARAQLEAASPAFAAGAPLFLSKQWADAVPTREFVHATDVWRGQIGLEGDFDFADRNFYWSLSYSRAQVDGERSGWGVWTQRMQKAVNAVNQGGQVVCAVNADADPSNDDAGCVPINIFGAGTVTDAMRDYVSVRVGETYENTQDNFLATLGGTMFELPAGPVSFSLAYEYRAEDAAFTPSEAGQQGLTGSGAKSVPTSGDYNTNEFSAELLIPVLGGDFTLPFVQSLELDGAYRVVDNSIAGRENVWGAGLRWGVVDGVTVRVSRSRNFRAPTLNQLFAPSTTSLGSITRNPCDADRIATGPNPAVRRANCEALFAANPGWGPLEGFQDPGENFNNVMITSGGNPDLRNELSDTTTYGVILQPRFIPGLTIVADRVEVELKDGLSPFAPVDFMATCFDSSERSSACDTFTYNDQGHVATAISTTFNAGRVRYEGEVYNINYGFSLDDWFQGGYYGSLELNAEITHTALLETSVTGFDYLRTDGTTASPDWVSRYDVRYARGPLRLTYSMSYLPKTKVNRFDTIESTPTPDIDANIRHNVSALYDFGKYTLRAGVTNLTDEQPSFPTRNYGDILGRQLFVGVNARF</sequence>
<dbReference type="Pfam" id="PF00593">
    <property type="entry name" value="TonB_dep_Rec_b-barrel"/>
    <property type="match status" value="1"/>
</dbReference>
<keyword evidence="4" id="KW-0798">TonB box</keyword>
<dbReference type="InterPro" id="IPR037066">
    <property type="entry name" value="Plug_dom_sf"/>
</dbReference>
<keyword evidence="9" id="KW-1185">Reference proteome</keyword>
<dbReference type="Gene3D" id="2.40.170.20">
    <property type="entry name" value="TonB-dependent receptor, beta-barrel domain"/>
    <property type="match status" value="1"/>
</dbReference>
<dbReference type="InterPro" id="IPR000531">
    <property type="entry name" value="Beta-barrel_TonB"/>
</dbReference>
<dbReference type="Pfam" id="PF07715">
    <property type="entry name" value="Plug"/>
    <property type="match status" value="1"/>
</dbReference>
<evidence type="ECO:0000256" key="1">
    <source>
        <dbReference type="ARBA" id="ARBA00004442"/>
    </source>
</evidence>
<organism evidence="8 9">
    <name type="scientific">Brevundimonas olei</name>
    <dbReference type="NCBI Taxonomy" id="657642"/>
    <lineage>
        <taxon>Bacteria</taxon>
        <taxon>Pseudomonadati</taxon>
        <taxon>Pseudomonadota</taxon>
        <taxon>Alphaproteobacteria</taxon>
        <taxon>Caulobacterales</taxon>
        <taxon>Caulobacteraceae</taxon>
        <taxon>Brevundimonas</taxon>
    </lineage>
</organism>
<feature type="signal peptide" evidence="5">
    <location>
        <begin position="1"/>
        <end position="30"/>
    </location>
</feature>
<proteinExistence type="inferred from homology"/>
<evidence type="ECO:0000259" key="6">
    <source>
        <dbReference type="Pfam" id="PF00593"/>
    </source>
</evidence>
<dbReference type="Proteomes" id="UP001363460">
    <property type="component" value="Chromosome"/>
</dbReference>
<dbReference type="RefSeq" id="WP_338575187.1">
    <property type="nucleotide sequence ID" value="NZ_CP146369.1"/>
</dbReference>
<accession>A0ABZ2IAW7</accession>
<evidence type="ECO:0000256" key="5">
    <source>
        <dbReference type="SAM" id="SignalP"/>
    </source>
</evidence>
<evidence type="ECO:0000256" key="2">
    <source>
        <dbReference type="ARBA" id="ARBA00023136"/>
    </source>
</evidence>
<dbReference type="SUPFAM" id="SSF56935">
    <property type="entry name" value="Porins"/>
    <property type="match status" value="1"/>
</dbReference>
<dbReference type="Gene3D" id="2.170.130.10">
    <property type="entry name" value="TonB-dependent receptor, plug domain"/>
    <property type="match status" value="1"/>
</dbReference>
<dbReference type="InterPro" id="IPR012910">
    <property type="entry name" value="Plug_dom"/>
</dbReference>
<dbReference type="EMBL" id="CP146369">
    <property type="protein sequence ID" value="WWT53454.1"/>
    <property type="molecule type" value="Genomic_DNA"/>
</dbReference>
<keyword evidence="3" id="KW-0998">Cell outer membrane</keyword>
<comment type="similarity">
    <text evidence="4">Belongs to the TonB-dependent receptor family.</text>
</comment>
<reference evidence="8 9" key="1">
    <citation type="submission" date="2024-02" db="EMBL/GenBank/DDBJ databases">
        <title>Distribution and functional of Brevundimonas-related endobacteria within Verticillium dahliae.</title>
        <authorList>
            <person name="Zeng H."/>
        </authorList>
    </citation>
    <scope>NUCLEOTIDE SEQUENCE [LARGE SCALE GENOMIC DNA]</scope>
    <source>
        <strain evidence="8 9">TRM 44200</strain>
    </source>
</reference>
<evidence type="ECO:0000259" key="7">
    <source>
        <dbReference type="Pfam" id="PF07715"/>
    </source>
</evidence>
<keyword evidence="2 4" id="KW-0472">Membrane</keyword>
<feature type="domain" description="TonB-dependent receptor plug" evidence="7">
    <location>
        <begin position="60"/>
        <end position="175"/>
    </location>
</feature>
<keyword evidence="5" id="KW-0732">Signal</keyword>
<protein>
    <submittedName>
        <fullName evidence="8">TonB-dependent receptor</fullName>
    </submittedName>
</protein>
<dbReference type="PANTHER" id="PTHR47234:SF2">
    <property type="entry name" value="TONB-DEPENDENT RECEPTOR"/>
    <property type="match status" value="1"/>
</dbReference>
<feature type="domain" description="TonB-dependent receptor-like beta-barrel" evidence="6">
    <location>
        <begin position="445"/>
        <end position="963"/>
    </location>
</feature>
<evidence type="ECO:0000313" key="8">
    <source>
        <dbReference type="EMBL" id="WWT53454.1"/>
    </source>
</evidence>
<evidence type="ECO:0000256" key="3">
    <source>
        <dbReference type="ARBA" id="ARBA00023237"/>
    </source>
</evidence>
<name>A0ABZ2IAW7_9CAUL</name>
<keyword evidence="8" id="KW-0675">Receptor</keyword>
<gene>
    <name evidence="8" type="ORF">V8J38_09240</name>
</gene>
<evidence type="ECO:0000256" key="4">
    <source>
        <dbReference type="RuleBase" id="RU003357"/>
    </source>
</evidence>
<comment type="subcellular location">
    <subcellularLocation>
        <location evidence="1 4">Cell outer membrane</location>
    </subcellularLocation>
</comment>
<dbReference type="PANTHER" id="PTHR47234">
    <property type="match status" value="1"/>
</dbReference>
<evidence type="ECO:0000313" key="9">
    <source>
        <dbReference type="Proteomes" id="UP001363460"/>
    </source>
</evidence>
<feature type="chain" id="PRO_5046291470" evidence="5">
    <location>
        <begin position="31"/>
        <end position="991"/>
    </location>
</feature>